<keyword evidence="2" id="KW-1185">Reference proteome</keyword>
<dbReference type="RefSeq" id="XP_033459152.1">
    <property type="nucleotide sequence ID" value="XM_033604971.1"/>
</dbReference>
<protein>
    <submittedName>
        <fullName evidence="3">Uncharacterized protein</fullName>
    </submittedName>
</protein>
<gene>
    <name evidence="3" type="ORF">K489DRAFT_380861</name>
</gene>
<reference evidence="3" key="3">
    <citation type="submission" date="2025-08" db="UniProtKB">
        <authorList>
            <consortium name="RefSeq"/>
        </authorList>
    </citation>
    <scope>IDENTIFICATION</scope>
    <source>
        <strain evidence="3">CBS 342.82</strain>
    </source>
</reference>
<sequence length="242" mass="25724">MTDHECRVVTATVTIYTGSLSKRTARDLPFADNHYPDGRLIDAWSQPRANPAPPDWQTPVEHDGSSTEQDIVRRVLPAAMTTSTTRFVTKTASVTTNEIHLTTHSITVSSNADTFNTITKTVTADKAVCPTAATSTATVTRDIKCAATSLISSVGRFGIGQIQSQAEEVRLVGEQDPSTCCQSCLDTEGCAAMAHDSDAANCFLYFTWPTCGLAFRYSPWGGQVAPGAGMVVQAGCGDIGPV</sequence>
<dbReference type="GeneID" id="54362771"/>
<reference evidence="3" key="2">
    <citation type="submission" date="2020-04" db="EMBL/GenBank/DDBJ databases">
        <authorList>
            <consortium name="NCBI Genome Project"/>
        </authorList>
    </citation>
    <scope>NUCLEOTIDE SEQUENCE</scope>
    <source>
        <strain evidence="3">CBS 342.82</strain>
    </source>
</reference>
<reference evidence="3" key="1">
    <citation type="submission" date="2020-01" db="EMBL/GenBank/DDBJ databases">
        <authorList>
            <consortium name="DOE Joint Genome Institute"/>
            <person name="Haridas S."/>
            <person name="Albert R."/>
            <person name="Binder M."/>
            <person name="Bloem J."/>
            <person name="Labutti K."/>
            <person name="Salamov A."/>
            <person name="Andreopoulos B."/>
            <person name="Baker S.E."/>
            <person name="Barry K."/>
            <person name="Bills G."/>
            <person name="Bluhm B.H."/>
            <person name="Cannon C."/>
            <person name="Castanera R."/>
            <person name="Culley D.E."/>
            <person name="Daum C."/>
            <person name="Ezra D."/>
            <person name="Gonzalez J.B."/>
            <person name="Henrissat B."/>
            <person name="Kuo A."/>
            <person name="Liang C."/>
            <person name="Lipzen A."/>
            <person name="Lutzoni F."/>
            <person name="Magnuson J."/>
            <person name="Mondo S."/>
            <person name="Nolan M."/>
            <person name="Ohm R."/>
            <person name="Pangilinan J."/>
            <person name="Park H.-J."/>
            <person name="Ramirez L."/>
            <person name="Alfaro M."/>
            <person name="Sun H."/>
            <person name="Tritt A."/>
            <person name="Yoshinaga Y."/>
            <person name="Zwiers L.-H."/>
            <person name="Turgeon B.G."/>
            <person name="Goodwin S.B."/>
            <person name="Spatafora J.W."/>
            <person name="Crous P.W."/>
            <person name="Grigoriev I.V."/>
        </authorList>
    </citation>
    <scope>NUCLEOTIDE SEQUENCE</scope>
    <source>
        <strain evidence="3">CBS 342.82</strain>
    </source>
</reference>
<accession>A0A6J3M286</accession>
<evidence type="ECO:0000313" key="3">
    <source>
        <dbReference type="RefSeq" id="XP_033459152.1"/>
    </source>
</evidence>
<dbReference type="Proteomes" id="UP000504637">
    <property type="component" value="Unplaced"/>
</dbReference>
<evidence type="ECO:0000256" key="1">
    <source>
        <dbReference type="SAM" id="MobiDB-lite"/>
    </source>
</evidence>
<proteinExistence type="predicted"/>
<name>A0A6J3M286_9PEZI</name>
<organism evidence="3">
    <name type="scientific">Dissoconium aciculare CBS 342.82</name>
    <dbReference type="NCBI Taxonomy" id="1314786"/>
    <lineage>
        <taxon>Eukaryota</taxon>
        <taxon>Fungi</taxon>
        <taxon>Dikarya</taxon>
        <taxon>Ascomycota</taxon>
        <taxon>Pezizomycotina</taxon>
        <taxon>Dothideomycetes</taxon>
        <taxon>Dothideomycetidae</taxon>
        <taxon>Mycosphaerellales</taxon>
        <taxon>Dissoconiaceae</taxon>
        <taxon>Dissoconium</taxon>
    </lineage>
</organism>
<evidence type="ECO:0000313" key="2">
    <source>
        <dbReference type="Proteomes" id="UP000504637"/>
    </source>
</evidence>
<feature type="region of interest" description="Disordered" evidence="1">
    <location>
        <begin position="43"/>
        <end position="68"/>
    </location>
</feature>
<dbReference type="OrthoDB" id="3644474at2759"/>
<dbReference type="AlphaFoldDB" id="A0A6J3M286"/>